<evidence type="ECO:0000256" key="6">
    <source>
        <dbReference type="SAM" id="Phobius"/>
    </source>
</evidence>
<name>A0A517SGR5_9PLAN</name>
<keyword evidence="2" id="KW-1003">Cell membrane</keyword>
<keyword evidence="8" id="KW-1185">Reference proteome</keyword>
<dbReference type="FunCoup" id="A0A517SGR5">
    <property type="interactions" value="196"/>
</dbReference>
<dbReference type="AlphaFoldDB" id="A0A517SGR5"/>
<evidence type="ECO:0000313" key="7">
    <source>
        <dbReference type="EMBL" id="QDT55325.1"/>
    </source>
</evidence>
<dbReference type="Pfam" id="PF02653">
    <property type="entry name" value="BPD_transp_2"/>
    <property type="match status" value="1"/>
</dbReference>
<feature type="transmembrane region" description="Helical" evidence="6">
    <location>
        <begin position="262"/>
        <end position="280"/>
    </location>
</feature>
<comment type="subcellular location">
    <subcellularLocation>
        <location evidence="1">Cell membrane</location>
        <topology evidence="1">Multi-pass membrane protein</topology>
    </subcellularLocation>
</comment>
<keyword evidence="5 6" id="KW-0472">Membrane</keyword>
<dbReference type="RefSeq" id="WP_197453386.1">
    <property type="nucleotide sequence ID" value="NZ_CP036271.1"/>
</dbReference>
<dbReference type="InParanoid" id="A0A517SGR5"/>
<dbReference type="GO" id="GO:0005886">
    <property type="term" value="C:plasma membrane"/>
    <property type="evidence" value="ECO:0007669"/>
    <property type="project" value="UniProtKB-SubCell"/>
</dbReference>
<feature type="transmembrane region" description="Helical" evidence="6">
    <location>
        <begin position="86"/>
        <end position="108"/>
    </location>
</feature>
<feature type="transmembrane region" description="Helical" evidence="6">
    <location>
        <begin position="211"/>
        <end position="228"/>
    </location>
</feature>
<evidence type="ECO:0000256" key="2">
    <source>
        <dbReference type="ARBA" id="ARBA00022475"/>
    </source>
</evidence>
<accession>A0A517SGR5</accession>
<organism evidence="7 8">
    <name type="scientific">Caulifigura coniformis</name>
    <dbReference type="NCBI Taxonomy" id="2527983"/>
    <lineage>
        <taxon>Bacteria</taxon>
        <taxon>Pseudomonadati</taxon>
        <taxon>Planctomycetota</taxon>
        <taxon>Planctomycetia</taxon>
        <taxon>Planctomycetales</taxon>
        <taxon>Planctomycetaceae</taxon>
        <taxon>Caulifigura</taxon>
    </lineage>
</organism>
<protein>
    <submittedName>
        <fullName evidence="7">High-affinity branched-chain amino acid transport system permease protein LivH</fullName>
    </submittedName>
</protein>
<keyword evidence="3 6" id="KW-0812">Transmembrane</keyword>
<keyword evidence="4 6" id="KW-1133">Transmembrane helix</keyword>
<dbReference type="InterPro" id="IPR001851">
    <property type="entry name" value="ABC_transp_permease"/>
</dbReference>
<reference evidence="7 8" key="1">
    <citation type="submission" date="2019-02" db="EMBL/GenBank/DDBJ databases">
        <title>Deep-cultivation of Planctomycetes and their phenomic and genomic characterization uncovers novel biology.</title>
        <authorList>
            <person name="Wiegand S."/>
            <person name="Jogler M."/>
            <person name="Boedeker C."/>
            <person name="Pinto D."/>
            <person name="Vollmers J."/>
            <person name="Rivas-Marin E."/>
            <person name="Kohn T."/>
            <person name="Peeters S.H."/>
            <person name="Heuer A."/>
            <person name="Rast P."/>
            <person name="Oberbeckmann S."/>
            <person name="Bunk B."/>
            <person name="Jeske O."/>
            <person name="Meyerdierks A."/>
            <person name="Storesund J.E."/>
            <person name="Kallscheuer N."/>
            <person name="Luecker S."/>
            <person name="Lage O.M."/>
            <person name="Pohl T."/>
            <person name="Merkel B.J."/>
            <person name="Hornburger P."/>
            <person name="Mueller R.-W."/>
            <person name="Bruemmer F."/>
            <person name="Labrenz M."/>
            <person name="Spormann A.M."/>
            <person name="Op den Camp H."/>
            <person name="Overmann J."/>
            <person name="Amann R."/>
            <person name="Jetten M.S.M."/>
            <person name="Mascher T."/>
            <person name="Medema M.H."/>
            <person name="Devos D.P."/>
            <person name="Kaster A.-K."/>
            <person name="Ovreas L."/>
            <person name="Rohde M."/>
            <person name="Galperin M.Y."/>
            <person name="Jogler C."/>
        </authorList>
    </citation>
    <scope>NUCLEOTIDE SEQUENCE [LARGE SCALE GENOMIC DNA]</scope>
    <source>
        <strain evidence="7 8">Pan44</strain>
    </source>
</reference>
<dbReference type="PANTHER" id="PTHR30482:SF10">
    <property type="entry name" value="HIGH-AFFINITY BRANCHED-CHAIN AMINO ACID TRANSPORT PROTEIN BRAE"/>
    <property type="match status" value="1"/>
</dbReference>
<dbReference type="CDD" id="cd06581">
    <property type="entry name" value="TM_PBP1_LivM_like"/>
    <property type="match status" value="1"/>
</dbReference>
<proteinExistence type="predicted"/>
<evidence type="ECO:0000313" key="8">
    <source>
        <dbReference type="Proteomes" id="UP000315700"/>
    </source>
</evidence>
<gene>
    <name evidence="7" type="primary">livH_1</name>
    <name evidence="7" type="ORF">Pan44_33680</name>
</gene>
<evidence type="ECO:0000256" key="3">
    <source>
        <dbReference type="ARBA" id="ARBA00022692"/>
    </source>
</evidence>
<dbReference type="InterPro" id="IPR043428">
    <property type="entry name" value="LivM-like"/>
</dbReference>
<feature type="transmembrane region" description="Helical" evidence="6">
    <location>
        <begin position="25"/>
        <end position="45"/>
    </location>
</feature>
<sequence length="372" mass="39489">MTALDSTTPLLRGPSTEPQSTGYSLLKSAGPLVAALAFAFVMYWLQTSVLDRFPAAVAMNAGIAMMLALSLSIVNGMTGQFSIGHAGFMALGGYSAGMITYYGSMLIWDSTARQGGAFGAGSFFFAAACLFGGLVAAAAGYVVGLPSLRLRGDYLAIVTLGFGEILRVLLQQTNPTLDSLDAVRNAKWSQLIPAPVGGAEGFFGLPRYTNLFWIGLFLALTVIIAYRLKVSGIGRAMIAVREDEIAAYAMGVNVTRVKVRSFIIAAGLAGVAGGLFAHQFKLEPGNAGFQLSFEYIIMTVLGGQGSITGVLTAAATLSVVQEYLRAFDEYRLIIYSLLLIVMMLLRPQGLFGNWEIWHLWSGKSRAAGGKGL</sequence>
<feature type="transmembrane region" description="Helical" evidence="6">
    <location>
        <begin position="154"/>
        <end position="170"/>
    </location>
</feature>
<dbReference type="Proteomes" id="UP000315700">
    <property type="component" value="Chromosome"/>
</dbReference>
<dbReference type="KEGG" id="ccos:Pan44_33680"/>
<evidence type="ECO:0000256" key="4">
    <source>
        <dbReference type="ARBA" id="ARBA00022989"/>
    </source>
</evidence>
<dbReference type="EMBL" id="CP036271">
    <property type="protein sequence ID" value="QDT55325.1"/>
    <property type="molecule type" value="Genomic_DNA"/>
</dbReference>
<feature type="transmembrane region" description="Helical" evidence="6">
    <location>
        <begin position="57"/>
        <end position="74"/>
    </location>
</feature>
<feature type="transmembrane region" description="Helical" evidence="6">
    <location>
        <begin position="332"/>
        <end position="351"/>
    </location>
</feature>
<evidence type="ECO:0000256" key="5">
    <source>
        <dbReference type="ARBA" id="ARBA00023136"/>
    </source>
</evidence>
<feature type="transmembrane region" description="Helical" evidence="6">
    <location>
        <begin position="295"/>
        <end position="320"/>
    </location>
</feature>
<dbReference type="GO" id="GO:0015658">
    <property type="term" value="F:branched-chain amino acid transmembrane transporter activity"/>
    <property type="evidence" value="ECO:0007669"/>
    <property type="project" value="InterPro"/>
</dbReference>
<feature type="transmembrane region" description="Helical" evidence="6">
    <location>
        <begin position="120"/>
        <end position="142"/>
    </location>
</feature>
<evidence type="ECO:0000256" key="1">
    <source>
        <dbReference type="ARBA" id="ARBA00004651"/>
    </source>
</evidence>
<dbReference type="PANTHER" id="PTHR30482">
    <property type="entry name" value="HIGH-AFFINITY BRANCHED-CHAIN AMINO ACID TRANSPORT SYSTEM PERMEASE"/>
    <property type="match status" value="1"/>
</dbReference>